<organism evidence="1 2">
    <name type="scientific">Peronospora matthiolae</name>
    <dbReference type="NCBI Taxonomy" id="2874970"/>
    <lineage>
        <taxon>Eukaryota</taxon>
        <taxon>Sar</taxon>
        <taxon>Stramenopiles</taxon>
        <taxon>Oomycota</taxon>
        <taxon>Peronosporomycetes</taxon>
        <taxon>Peronosporales</taxon>
        <taxon>Peronosporaceae</taxon>
        <taxon>Peronospora</taxon>
    </lineage>
</organism>
<dbReference type="Proteomes" id="UP001162060">
    <property type="component" value="Unassembled WGS sequence"/>
</dbReference>
<comment type="caution">
    <text evidence="1">The sequence shown here is derived from an EMBL/GenBank/DDBJ whole genome shotgun (WGS) entry which is preliminary data.</text>
</comment>
<protein>
    <submittedName>
        <fullName evidence="1">Uncharacterized protein</fullName>
    </submittedName>
</protein>
<sequence>MAANISNTFHVRTNVARRKELEYAFARCTQNKSGHVGIQALSMVVDIGAKEPALAPPVLSSSKRVSLLRKDDAIASRRNTSLELRYDTHFDSG</sequence>
<evidence type="ECO:0000313" key="1">
    <source>
        <dbReference type="EMBL" id="CAK7940350.1"/>
    </source>
</evidence>
<gene>
    <name evidence="1" type="ORF">PM001_LOCUS25500</name>
</gene>
<dbReference type="AlphaFoldDB" id="A0AAV1V3I3"/>
<reference evidence="1" key="1">
    <citation type="submission" date="2024-01" db="EMBL/GenBank/DDBJ databases">
        <authorList>
            <person name="Webb A."/>
        </authorList>
    </citation>
    <scope>NUCLEOTIDE SEQUENCE</scope>
    <source>
        <strain evidence="1">Pm1</strain>
    </source>
</reference>
<name>A0AAV1V3I3_9STRA</name>
<proteinExistence type="predicted"/>
<dbReference type="EMBL" id="CAKLBY020000258">
    <property type="protein sequence ID" value="CAK7940350.1"/>
    <property type="molecule type" value="Genomic_DNA"/>
</dbReference>
<accession>A0AAV1V3I3</accession>
<evidence type="ECO:0000313" key="2">
    <source>
        <dbReference type="Proteomes" id="UP001162060"/>
    </source>
</evidence>